<dbReference type="GO" id="GO:0016747">
    <property type="term" value="F:acyltransferase activity, transferring groups other than amino-acyl groups"/>
    <property type="evidence" value="ECO:0007669"/>
    <property type="project" value="InterPro"/>
</dbReference>
<feature type="domain" description="N-acetyltransferase" evidence="3">
    <location>
        <begin position="15"/>
        <end position="175"/>
    </location>
</feature>
<sequence>MGKADPFKGNGGALAAFRPLVPRDLPEVLELYNQYVRTSTATFSIEPVELAEMEGMVLGGDRRYASFAVLVEEALAGYVLLARYKNREAYDTTAEVTLYLKEEAAGRGIGTQALDFIEGHAKSHGFRALLAVICEENQASIALFRKMGYFQCAHFREVGRKFDRMLDVVVYEKLV</sequence>
<evidence type="ECO:0000313" key="4">
    <source>
        <dbReference type="EMBL" id="NDL67391.1"/>
    </source>
</evidence>
<organism evidence="4 5">
    <name type="scientific">Anaerotalea alkaliphila</name>
    <dbReference type="NCBI Taxonomy" id="2662126"/>
    <lineage>
        <taxon>Bacteria</taxon>
        <taxon>Bacillati</taxon>
        <taxon>Bacillota</taxon>
        <taxon>Clostridia</taxon>
        <taxon>Eubacteriales</taxon>
        <taxon>Anaerotalea</taxon>
    </lineage>
</organism>
<evidence type="ECO:0000256" key="2">
    <source>
        <dbReference type="ARBA" id="ARBA00023315"/>
    </source>
</evidence>
<dbReference type="PROSITE" id="PS51186">
    <property type="entry name" value="GNAT"/>
    <property type="match status" value="1"/>
</dbReference>
<evidence type="ECO:0000313" key="5">
    <source>
        <dbReference type="Proteomes" id="UP000461585"/>
    </source>
</evidence>
<gene>
    <name evidence="4" type="ORF">GXN74_06510</name>
</gene>
<reference evidence="4 5" key="1">
    <citation type="submission" date="2020-01" db="EMBL/GenBank/DDBJ databases">
        <title>Anaeroalcalibacter tamaniensis gen. nov., sp. nov., moderately halophilic strictly anaerobic fermenter bacterium from mud volcano of Taman peninsula.</title>
        <authorList>
            <person name="Frolova A."/>
            <person name="Merkel A.Y."/>
            <person name="Slobodkin A.I."/>
        </authorList>
    </citation>
    <scope>NUCLEOTIDE SEQUENCE [LARGE SCALE GENOMIC DNA]</scope>
    <source>
        <strain evidence="4 5">F-3ap</strain>
    </source>
</reference>
<dbReference type="AlphaFoldDB" id="A0A7X5HVU9"/>
<protein>
    <submittedName>
        <fullName evidence="4">N-acetyltransferase</fullName>
    </submittedName>
</protein>
<name>A0A7X5HVU9_9FIRM</name>
<dbReference type="PANTHER" id="PTHR43072:SF23">
    <property type="entry name" value="UPF0039 PROTEIN C11D3.02C"/>
    <property type="match status" value="1"/>
</dbReference>
<dbReference type="EMBL" id="JAAEEH010000014">
    <property type="protein sequence ID" value="NDL67391.1"/>
    <property type="molecule type" value="Genomic_DNA"/>
</dbReference>
<dbReference type="Pfam" id="PF00583">
    <property type="entry name" value="Acetyltransf_1"/>
    <property type="match status" value="1"/>
</dbReference>
<evidence type="ECO:0000259" key="3">
    <source>
        <dbReference type="PROSITE" id="PS51186"/>
    </source>
</evidence>
<dbReference type="Proteomes" id="UP000461585">
    <property type="component" value="Unassembled WGS sequence"/>
</dbReference>
<proteinExistence type="predicted"/>
<dbReference type="InterPro" id="IPR016181">
    <property type="entry name" value="Acyl_CoA_acyltransferase"/>
</dbReference>
<dbReference type="PANTHER" id="PTHR43072">
    <property type="entry name" value="N-ACETYLTRANSFERASE"/>
    <property type="match status" value="1"/>
</dbReference>
<keyword evidence="2" id="KW-0012">Acyltransferase</keyword>
<dbReference type="SUPFAM" id="SSF55729">
    <property type="entry name" value="Acyl-CoA N-acyltransferases (Nat)"/>
    <property type="match status" value="1"/>
</dbReference>
<comment type="caution">
    <text evidence="4">The sequence shown here is derived from an EMBL/GenBank/DDBJ whole genome shotgun (WGS) entry which is preliminary data.</text>
</comment>
<keyword evidence="1 4" id="KW-0808">Transferase</keyword>
<evidence type="ECO:0000256" key="1">
    <source>
        <dbReference type="ARBA" id="ARBA00022679"/>
    </source>
</evidence>
<accession>A0A7X5HVU9</accession>
<dbReference type="Gene3D" id="3.40.630.30">
    <property type="match status" value="1"/>
</dbReference>
<dbReference type="CDD" id="cd04301">
    <property type="entry name" value="NAT_SF"/>
    <property type="match status" value="1"/>
</dbReference>
<keyword evidence="5" id="KW-1185">Reference proteome</keyword>
<dbReference type="InterPro" id="IPR000182">
    <property type="entry name" value="GNAT_dom"/>
</dbReference>